<dbReference type="PROSITE" id="PS00155">
    <property type="entry name" value="CUTINASE_1"/>
    <property type="match status" value="1"/>
</dbReference>
<evidence type="ECO:0000256" key="7">
    <source>
        <dbReference type="ARBA" id="ARBA00022801"/>
    </source>
</evidence>
<dbReference type="SMART" id="SM01110">
    <property type="entry name" value="Cutinase"/>
    <property type="match status" value="1"/>
</dbReference>
<evidence type="ECO:0000256" key="8">
    <source>
        <dbReference type="ARBA" id="ARBA00023157"/>
    </source>
</evidence>
<evidence type="ECO:0000256" key="1">
    <source>
        <dbReference type="ARBA" id="ARBA00004613"/>
    </source>
</evidence>
<feature type="signal peptide" evidence="12">
    <location>
        <begin position="1"/>
        <end position="17"/>
    </location>
</feature>
<dbReference type="PANTHER" id="PTHR48250:SF1">
    <property type="entry name" value="CUTINASE"/>
    <property type="match status" value="1"/>
</dbReference>
<evidence type="ECO:0000256" key="11">
    <source>
        <dbReference type="PIRSR" id="PIRSR611150-2"/>
    </source>
</evidence>
<dbReference type="Pfam" id="PF01083">
    <property type="entry name" value="Cutinase"/>
    <property type="match status" value="1"/>
</dbReference>
<gene>
    <name evidence="13" type="ORF">DHEL01_v203635</name>
</gene>
<dbReference type="PANTHER" id="PTHR48250">
    <property type="entry name" value="CUTINASE 2-RELATED"/>
    <property type="match status" value="1"/>
</dbReference>
<organism evidence="13 14">
    <name type="scientific">Diaporthe helianthi</name>
    <dbReference type="NCBI Taxonomy" id="158607"/>
    <lineage>
        <taxon>Eukaryota</taxon>
        <taxon>Fungi</taxon>
        <taxon>Dikarya</taxon>
        <taxon>Ascomycota</taxon>
        <taxon>Pezizomycotina</taxon>
        <taxon>Sordariomycetes</taxon>
        <taxon>Sordariomycetidae</taxon>
        <taxon>Diaporthales</taxon>
        <taxon>Diaporthaceae</taxon>
        <taxon>Diaporthe</taxon>
    </lineage>
</organism>
<reference evidence="13" key="1">
    <citation type="submission" date="2017-09" db="EMBL/GenBank/DDBJ databases">
        <title>Polyketide synthases of a Diaporthe helianthi virulent isolate.</title>
        <authorList>
            <person name="Baroncelli R."/>
        </authorList>
    </citation>
    <scope>NUCLEOTIDE SEQUENCE [LARGE SCALE GENOMIC DNA]</scope>
    <source>
        <strain evidence="13">7/96</strain>
    </source>
</reference>
<dbReference type="GO" id="GO:0005576">
    <property type="term" value="C:extracellular region"/>
    <property type="evidence" value="ECO:0007669"/>
    <property type="project" value="UniProtKB-SubCell"/>
</dbReference>
<evidence type="ECO:0000313" key="14">
    <source>
        <dbReference type="Proteomes" id="UP000094444"/>
    </source>
</evidence>
<comment type="similarity">
    <text evidence="2 12">Belongs to the cutinase family.</text>
</comment>
<comment type="subcellular location">
    <subcellularLocation>
        <location evidence="1 12">Secreted</location>
    </subcellularLocation>
</comment>
<sequence length="251" mass="26370">MKITNVLLSALALTAQGLTVPGRLQPRFDVNDILSFVAKIFPFDMTLEVAQKLGLAAEEALALAQGFQTTRQDLDQGKCGDLLVIFARGTQEPGNVGALVGPPFFKALQGALGSSHSLSVQGVEYEATVADYLEGGDPEGSQEMASLMTEALSSCPSSKIVLGGYSQGGQLVHNAAKLLPADTMRAVSSVIIFGDPDSSQSVDNIDPGKVLVVCHEGDDICQFGDLVLLEHLTYAQDAHTAADFVVSKAAF</sequence>
<dbReference type="Gene3D" id="3.40.50.1820">
    <property type="entry name" value="alpha/beta hydrolase"/>
    <property type="match status" value="1"/>
</dbReference>
<evidence type="ECO:0000256" key="4">
    <source>
        <dbReference type="ARBA" id="ARBA00022487"/>
    </source>
</evidence>
<keyword evidence="8 11" id="KW-1015">Disulfide bond</keyword>
<feature type="chain" id="PRO_5015023510" description="Cutinase" evidence="12">
    <location>
        <begin position="18"/>
        <end position="251"/>
    </location>
</feature>
<feature type="active site" description="Proton donor/acceptor" evidence="10">
    <location>
        <position position="231"/>
    </location>
</feature>
<evidence type="ECO:0000256" key="3">
    <source>
        <dbReference type="ARBA" id="ARBA00013095"/>
    </source>
</evidence>
<protein>
    <recommendedName>
        <fullName evidence="3 12">Cutinase</fullName>
        <ecNumber evidence="3 12">3.1.1.74</ecNumber>
    </recommendedName>
</protein>
<comment type="catalytic activity">
    <reaction evidence="9 12">
        <text>cutin + H2O = cutin monomers.</text>
        <dbReference type="EC" id="3.1.1.74"/>
    </reaction>
</comment>
<dbReference type="EC" id="3.1.1.74" evidence="3 12"/>
<dbReference type="InParanoid" id="A0A2P5I627"/>
<evidence type="ECO:0000256" key="5">
    <source>
        <dbReference type="ARBA" id="ARBA00022525"/>
    </source>
</evidence>
<dbReference type="InterPro" id="IPR011150">
    <property type="entry name" value="Cutinase_monf"/>
</dbReference>
<dbReference type="Proteomes" id="UP000094444">
    <property type="component" value="Unassembled WGS sequence"/>
</dbReference>
<name>A0A2P5I627_DIAHE</name>
<dbReference type="SUPFAM" id="SSF53474">
    <property type="entry name" value="alpha/beta-Hydrolases"/>
    <property type="match status" value="1"/>
</dbReference>
<proteinExistence type="inferred from homology"/>
<feature type="disulfide bond" evidence="11">
    <location>
        <begin position="79"/>
        <end position="155"/>
    </location>
</feature>
<comment type="caution">
    <text evidence="13">The sequence shown here is derived from an EMBL/GenBank/DDBJ whole genome shotgun (WGS) entry which is preliminary data.</text>
</comment>
<feature type="active site" evidence="10">
    <location>
        <position position="218"/>
    </location>
</feature>
<evidence type="ECO:0000256" key="10">
    <source>
        <dbReference type="PIRSR" id="PIRSR611150-1"/>
    </source>
</evidence>
<dbReference type="InterPro" id="IPR000675">
    <property type="entry name" value="Cutinase/axe"/>
</dbReference>
<feature type="active site" description="Nucleophile" evidence="10">
    <location>
        <position position="166"/>
    </location>
</feature>
<dbReference type="EMBL" id="MAVT02000225">
    <property type="protein sequence ID" value="POS77968.1"/>
    <property type="molecule type" value="Genomic_DNA"/>
</dbReference>
<evidence type="ECO:0000256" key="12">
    <source>
        <dbReference type="RuleBase" id="RU361263"/>
    </source>
</evidence>
<keyword evidence="4 12" id="KW-0719">Serine esterase</keyword>
<accession>A0A2P5I627</accession>
<evidence type="ECO:0000256" key="2">
    <source>
        <dbReference type="ARBA" id="ARBA00007534"/>
    </source>
</evidence>
<dbReference type="OrthoDB" id="2975078at2759"/>
<dbReference type="GO" id="GO:0050525">
    <property type="term" value="F:cutinase activity"/>
    <property type="evidence" value="ECO:0007669"/>
    <property type="project" value="UniProtKB-UniRule"/>
</dbReference>
<evidence type="ECO:0000313" key="13">
    <source>
        <dbReference type="EMBL" id="POS77968.1"/>
    </source>
</evidence>
<comment type="function">
    <text evidence="12">Catalyzes the hydrolysis of complex carboxylic polyesters found in the cell wall of plants. Degrades cutin, a macromolecule that forms the structure of the plant cuticle.</text>
</comment>
<keyword evidence="14" id="KW-1185">Reference proteome</keyword>
<evidence type="ECO:0000256" key="6">
    <source>
        <dbReference type="ARBA" id="ARBA00022729"/>
    </source>
</evidence>
<dbReference type="GO" id="GO:0016052">
    <property type="term" value="P:carbohydrate catabolic process"/>
    <property type="evidence" value="ECO:0007669"/>
    <property type="project" value="TreeGrafter"/>
</dbReference>
<evidence type="ECO:0000256" key="9">
    <source>
        <dbReference type="ARBA" id="ARBA00034045"/>
    </source>
</evidence>
<dbReference type="InterPro" id="IPR029058">
    <property type="entry name" value="AB_hydrolase_fold"/>
</dbReference>
<dbReference type="AlphaFoldDB" id="A0A2P5I627"/>
<dbReference type="InterPro" id="IPR043580">
    <property type="entry name" value="CUTINASE_1"/>
</dbReference>
<keyword evidence="5 12" id="KW-0964">Secreted</keyword>
<keyword evidence="6 12" id="KW-0732">Signal</keyword>
<keyword evidence="7 12" id="KW-0378">Hydrolase</keyword>
<feature type="disulfide bond" evidence="11">
    <location>
        <begin position="214"/>
        <end position="221"/>
    </location>
</feature>
<dbReference type="PRINTS" id="PR00129">
    <property type="entry name" value="CUTINASE"/>
</dbReference>